<evidence type="ECO:0000256" key="3">
    <source>
        <dbReference type="ARBA" id="ARBA00022771"/>
    </source>
</evidence>
<dbReference type="Pfam" id="PF00097">
    <property type="entry name" value="zf-C3HC4"/>
    <property type="match status" value="1"/>
</dbReference>
<evidence type="ECO:0000259" key="8">
    <source>
        <dbReference type="PROSITE" id="PS50089"/>
    </source>
</evidence>
<protein>
    <recommendedName>
        <fullName evidence="8">RING-type domain-containing protein</fullName>
    </recommendedName>
</protein>
<reference evidence="9 10" key="1">
    <citation type="submission" date="2018-04" db="EMBL/GenBank/DDBJ databases">
        <title>The genome of golden apple snail Pomacea canaliculata provides insight into stress tolerance and invasive adaptation.</title>
        <authorList>
            <person name="Liu C."/>
            <person name="Liu B."/>
            <person name="Ren Y."/>
            <person name="Zhang Y."/>
            <person name="Wang H."/>
            <person name="Li S."/>
            <person name="Jiang F."/>
            <person name="Yin L."/>
            <person name="Zhang G."/>
            <person name="Qian W."/>
            <person name="Fan W."/>
        </authorList>
    </citation>
    <scope>NUCLEOTIDE SEQUENCE [LARGE SCALE GENOMIC DNA]</scope>
    <source>
        <strain evidence="9">SZHN2017</strain>
        <tissue evidence="9">Muscle</tissue>
    </source>
</reference>
<keyword evidence="4" id="KW-0862">Zinc</keyword>
<evidence type="ECO:0000256" key="2">
    <source>
        <dbReference type="ARBA" id="ARBA00022737"/>
    </source>
</evidence>
<dbReference type="InterPro" id="IPR001258">
    <property type="entry name" value="NHL_repeat"/>
</dbReference>
<dbReference type="CDD" id="cd16524">
    <property type="entry name" value="RING-HC_NHL-1-like"/>
    <property type="match status" value="1"/>
</dbReference>
<dbReference type="GO" id="GO:0061630">
    <property type="term" value="F:ubiquitin protein ligase activity"/>
    <property type="evidence" value="ECO:0007669"/>
    <property type="project" value="TreeGrafter"/>
</dbReference>
<feature type="compositionally biased region" description="Low complexity" evidence="7">
    <location>
        <begin position="481"/>
        <end position="490"/>
    </location>
</feature>
<feature type="compositionally biased region" description="Polar residues" evidence="7">
    <location>
        <begin position="400"/>
        <end position="418"/>
    </location>
</feature>
<dbReference type="GO" id="GO:0043161">
    <property type="term" value="P:proteasome-mediated ubiquitin-dependent protein catabolic process"/>
    <property type="evidence" value="ECO:0007669"/>
    <property type="project" value="TreeGrafter"/>
</dbReference>
<dbReference type="PROSITE" id="PS51125">
    <property type="entry name" value="NHL"/>
    <property type="match status" value="5"/>
</dbReference>
<feature type="region of interest" description="Disordered" evidence="7">
    <location>
        <begin position="476"/>
        <end position="517"/>
    </location>
</feature>
<accession>A0A2T7PAN7</accession>
<dbReference type="SUPFAM" id="SSF57850">
    <property type="entry name" value="RING/U-box"/>
    <property type="match status" value="1"/>
</dbReference>
<keyword evidence="2" id="KW-0677">Repeat</keyword>
<dbReference type="FunFam" id="2.120.10.30:FF:000013">
    <property type="entry name" value="E3 ubiquitin-protein ligase TRIM71"/>
    <property type="match status" value="1"/>
</dbReference>
<dbReference type="Pfam" id="PF01436">
    <property type="entry name" value="NHL"/>
    <property type="match status" value="5"/>
</dbReference>
<dbReference type="SMART" id="SM00184">
    <property type="entry name" value="RING"/>
    <property type="match status" value="2"/>
</dbReference>
<dbReference type="PANTHER" id="PTHR24104">
    <property type="entry name" value="E3 UBIQUITIN-PROTEIN LIGASE NHLRC1-RELATED"/>
    <property type="match status" value="1"/>
</dbReference>
<evidence type="ECO:0000256" key="4">
    <source>
        <dbReference type="ARBA" id="ARBA00022833"/>
    </source>
</evidence>
<dbReference type="EMBL" id="PZQS01000005">
    <property type="protein sequence ID" value="PVD30477.1"/>
    <property type="molecule type" value="Genomic_DNA"/>
</dbReference>
<dbReference type="OrthoDB" id="342730at2759"/>
<evidence type="ECO:0000256" key="5">
    <source>
        <dbReference type="PROSITE-ProRule" id="PRU00175"/>
    </source>
</evidence>
<dbReference type="Proteomes" id="UP000245119">
    <property type="component" value="Linkage Group LG5"/>
</dbReference>
<evidence type="ECO:0000256" key="6">
    <source>
        <dbReference type="PROSITE-ProRule" id="PRU00504"/>
    </source>
</evidence>
<organism evidence="9 10">
    <name type="scientific">Pomacea canaliculata</name>
    <name type="common">Golden apple snail</name>
    <dbReference type="NCBI Taxonomy" id="400727"/>
    <lineage>
        <taxon>Eukaryota</taxon>
        <taxon>Metazoa</taxon>
        <taxon>Spiralia</taxon>
        <taxon>Lophotrochozoa</taxon>
        <taxon>Mollusca</taxon>
        <taxon>Gastropoda</taxon>
        <taxon>Caenogastropoda</taxon>
        <taxon>Architaenioglossa</taxon>
        <taxon>Ampullarioidea</taxon>
        <taxon>Ampullariidae</taxon>
        <taxon>Pomacea</taxon>
    </lineage>
</organism>
<dbReference type="PANTHER" id="PTHR24104:SF47">
    <property type="entry name" value="E3 UBIQUITIN-PROTEIN LIGASE NHLRC1"/>
    <property type="match status" value="1"/>
</dbReference>
<dbReference type="PROSITE" id="PS50089">
    <property type="entry name" value="ZF_RING_2"/>
    <property type="match status" value="1"/>
</dbReference>
<feature type="repeat" description="NHL" evidence="6">
    <location>
        <begin position="592"/>
        <end position="636"/>
    </location>
</feature>
<dbReference type="GO" id="GO:0008270">
    <property type="term" value="F:zinc ion binding"/>
    <property type="evidence" value="ECO:0007669"/>
    <property type="project" value="UniProtKB-KW"/>
</dbReference>
<dbReference type="InterPro" id="IPR018957">
    <property type="entry name" value="Znf_C3HC4_RING-type"/>
</dbReference>
<dbReference type="Gene3D" id="2.120.10.30">
    <property type="entry name" value="TolB, C-terminal domain"/>
    <property type="match status" value="3"/>
</dbReference>
<dbReference type="CDD" id="cd14954">
    <property type="entry name" value="NHL_TRIM71_like"/>
    <property type="match status" value="1"/>
</dbReference>
<dbReference type="InterPro" id="IPR011042">
    <property type="entry name" value="6-blade_b-propeller_TolB-like"/>
</dbReference>
<gene>
    <name evidence="9" type="ORF">C0Q70_09743</name>
</gene>
<evidence type="ECO:0000313" key="9">
    <source>
        <dbReference type="EMBL" id="PVD30477.1"/>
    </source>
</evidence>
<evidence type="ECO:0000313" key="10">
    <source>
        <dbReference type="Proteomes" id="UP000245119"/>
    </source>
</evidence>
<dbReference type="GO" id="GO:0000209">
    <property type="term" value="P:protein polyubiquitination"/>
    <property type="evidence" value="ECO:0007669"/>
    <property type="project" value="TreeGrafter"/>
</dbReference>
<feature type="repeat" description="NHL" evidence="6">
    <location>
        <begin position="734"/>
        <end position="777"/>
    </location>
</feature>
<dbReference type="Gene3D" id="2.40.10.500">
    <property type="match status" value="1"/>
</dbReference>
<dbReference type="Gene3D" id="3.30.40.10">
    <property type="entry name" value="Zinc/RING finger domain, C3HC4 (zinc finger)"/>
    <property type="match status" value="1"/>
</dbReference>
<feature type="repeat" description="NHL" evidence="6">
    <location>
        <begin position="781"/>
        <end position="824"/>
    </location>
</feature>
<dbReference type="InterPro" id="IPR013083">
    <property type="entry name" value="Znf_RING/FYVE/PHD"/>
</dbReference>
<dbReference type="AlphaFoldDB" id="A0A2T7PAN7"/>
<keyword evidence="3 5" id="KW-0863">Zinc-finger</keyword>
<feature type="repeat" description="NHL" evidence="6">
    <location>
        <begin position="687"/>
        <end position="730"/>
    </location>
</feature>
<feature type="repeat" description="NHL" evidence="6">
    <location>
        <begin position="640"/>
        <end position="683"/>
    </location>
</feature>
<comment type="caution">
    <text evidence="9">The sequence shown here is derived from an EMBL/GenBank/DDBJ whole genome shotgun (WGS) entry which is preliminary data.</text>
</comment>
<dbReference type="SUPFAM" id="SSF101898">
    <property type="entry name" value="NHL repeat"/>
    <property type="match status" value="1"/>
</dbReference>
<dbReference type="FunFam" id="2.120.10.30:FF:000037">
    <property type="entry name" value="Uncharacterized protein, isoform E"/>
    <property type="match status" value="1"/>
</dbReference>
<name>A0A2T7PAN7_POMCA</name>
<dbReference type="InterPro" id="IPR001841">
    <property type="entry name" value="Znf_RING"/>
</dbReference>
<sequence>MADTEMSYSAEHIQRLLQCSVCLDRFKQPKLLPCQHTFCLSPCLEGLVDRLTRIVRCPECRADHVVPRGGPSYFPNNLTIISFLELPPLQGERNEPAPPRNVPQGAPVSSPRLAAGGILGTSRSVLGRIAFDMAGSAVGGGCNVCHSDGRIMRCGHCDLLVCEGCKRGHMDQVRGDVNRLVSQVRRQLPQITEQINMISRKETQLQARCEIVKNEISEAIERHVRELTSRERIMREDVDTFLLGELRNLRTHQENLEVELASMASFCDTTESILSRDRHLTDGDLVELKRQCVEHIEILRDYENGTLRPPLPRNIQLSSESQFLSTTIGNFGDLIITSGTGAVRALDQTRNAETSEGNSRSERRTTLRPPETATDYVLSVLNPRASSLSPAVTRRHRSPGRSTQSAVQTPARSAQILSNDDLYEEEDDVPPPPSHLRRRPRREHHSDTRIAGLMNGDGEHSLSQLQQSRARHLSLGALPPSSETSEQTESSVERESPERIAPARQRSAAAQNSDNMVPVGIGMAPSLTYPPRHSVRQPLRFDISLNSLEPDSADEHSSGSEAGLHTFMRSTNSPSIYVTTPRNKYNQKGQAMIRFGERGNAERQFTWPRGVAVSPLDDNVYVADSSNHRVQIFDNTGCYIRSFGRYGQGEGEFDCLAGITVNGLGQVIIADRYNHRIQIFDRNGSFQSAFGSEGINDGQLNYPWGIACDNMGFIYVCDKENHRVQVFQSNGSFVRKFGRLGNGTGHFDNPHYVAVSPDNKVYVSDSSNHRIQVFSIYGDFLFSFGTSGTLRGQMKFPRGIAIDNQGFVVVADSGNNRVQIFRADGRYYSMFGGWGSENGQFKGLEGIAILANGNVVSVHPIQVDDLQLSGFEQMFLVAVCDSRVPDLVKHPQKLI</sequence>
<keyword evidence="10" id="KW-1185">Reference proteome</keyword>
<evidence type="ECO:0000256" key="1">
    <source>
        <dbReference type="ARBA" id="ARBA00022723"/>
    </source>
</evidence>
<keyword evidence="1" id="KW-0479">Metal-binding</keyword>
<feature type="domain" description="RING-type" evidence="8">
    <location>
        <begin position="19"/>
        <end position="61"/>
    </location>
</feature>
<feature type="compositionally biased region" description="Polar residues" evidence="7">
    <location>
        <begin position="348"/>
        <end position="358"/>
    </location>
</feature>
<dbReference type="InterPro" id="IPR050952">
    <property type="entry name" value="TRIM-NHL_E3_ligases"/>
</dbReference>
<feature type="region of interest" description="Disordered" evidence="7">
    <location>
        <begin position="348"/>
        <end position="445"/>
    </location>
</feature>
<evidence type="ECO:0000256" key="7">
    <source>
        <dbReference type="SAM" id="MobiDB-lite"/>
    </source>
</evidence>
<proteinExistence type="predicted"/>